<dbReference type="FunFam" id="3.40.50.1000:FF:000025">
    <property type="entry name" value="HAD hydrolase, family IB"/>
    <property type="match status" value="1"/>
</dbReference>
<name>A0A222FQM8_9GAMM</name>
<dbReference type="InterPro" id="IPR023214">
    <property type="entry name" value="HAD_sf"/>
</dbReference>
<comment type="function">
    <text evidence="10">Catalyzes the dephosphorylation of histidinol-phosphate to histidinol, the direct precursor of histidine.</text>
</comment>
<dbReference type="InterPro" id="IPR050582">
    <property type="entry name" value="HAD-like_SerB"/>
</dbReference>
<evidence type="ECO:0000256" key="4">
    <source>
        <dbReference type="ARBA" id="ARBA00021697"/>
    </source>
</evidence>
<dbReference type="NCBIfam" id="TIGR01488">
    <property type="entry name" value="HAD-SF-IB"/>
    <property type="match status" value="1"/>
</dbReference>
<protein>
    <recommendedName>
        <fullName evidence="4">Histidinol-phosphatase</fullName>
        <ecNumber evidence="3">3.1.3.15</ecNumber>
    </recommendedName>
    <alternativeName>
        <fullName evidence="8">Histidinol-phosphate phosphatase</fullName>
    </alternativeName>
</protein>
<proteinExistence type="inferred from homology"/>
<dbReference type="InterPro" id="IPR036412">
    <property type="entry name" value="HAD-like_sf"/>
</dbReference>
<dbReference type="Gene3D" id="1.20.1440.100">
    <property type="entry name" value="SG protein - dephosphorylation function"/>
    <property type="match status" value="1"/>
</dbReference>
<keyword evidence="5" id="KW-0479">Metal-binding</keyword>
<evidence type="ECO:0000256" key="10">
    <source>
        <dbReference type="ARBA" id="ARBA00053547"/>
    </source>
</evidence>
<evidence type="ECO:0000256" key="1">
    <source>
        <dbReference type="ARBA" id="ARBA00004970"/>
    </source>
</evidence>
<evidence type="ECO:0000256" key="7">
    <source>
        <dbReference type="ARBA" id="ARBA00022842"/>
    </source>
</evidence>
<dbReference type="GO" id="GO:0004401">
    <property type="term" value="F:histidinol-phosphatase activity"/>
    <property type="evidence" value="ECO:0007669"/>
    <property type="project" value="UniProtKB-EC"/>
</dbReference>
<evidence type="ECO:0000256" key="8">
    <source>
        <dbReference type="ARBA" id="ARBA00033209"/>
    </source>
</evidence>
<keyword evidence="7" id="KW-0460">Magnesium</keyword>
<evidence type="ECO:0000256" key="9">
    <source>
        <dbReference type="ARBA" id="ARBA00052092"/>
    </source>
</evidence>
<comment type="similarity">
    <text evidence="2">Belongs to the HAD-like hydrolase superfamily. SerB family.</text>
</comment>
<accession>A0A222FQM8</accession>
<evidence type="ECO:0000256" key="2">
    <source>
        <dbReference type="ARBA" id="ARBA00009184"/>
    </source>
</evidence>
<dbReference type="KEGG" id="bsan:CHH28_03280"/>
<dbReference type="Proteomes" id="UP000202440">
    <property type="component" value="Chromosome"/>
</dbReference>
<evidence type="ECO:0000313" key="11">
    <source>
        <dbReference type="EMBL" id="ASP40816.1"/>
    </source>
</evidence>
<dbReference type="CDD" id="cd02612">
    <property type="entry name" value="HAD_PGPPase"/>
    <property type="match status" value="1"/>
</dbReference>
<dbReference type="EMBL" id="CP022530">
    <property type="protein sequence ID" value="ASP40816.1"/>
    <property type="molecule type" value="Genomic_DNA"/>
</dbReference>
<dbReference type="Pfam" id="PF12710">
    <property type="entry name" value="HAD"/>
    <property type="match status" value="1"/>
</dbReference>
<evidence type="ECO:0000313" key="12">
    <source>
        <dbReference type="Proteomes" id="UP000202440"/>
    </source>
</evidence>
<dbReference type="OrthoDB" id="9784466at2"/>
<comment type="catalytic activity">
    <reaction evidence="9">
        <text>L-histidinol phosphate + H2O = L-histidinol + phosphate</text>
        <dbReference type="Rhea" id="RHEA:14465"/>
        <dbReference type="ChEBI" id="CHEBI:15377"/>
        <dbReference type="ChEBI" id="CHEBI:43474"/>
        <dbReference type="ChEBI" id="CHEBI:57699"/>
        <dbReference type="ChEBI" id="CHEBI:57980"/>
        <dbReference type="EC" id="3.1.3.15"/>
    </reaction>
    <physiologicalReaction direction="left-to-right" evidence="9">
        <dbReference type="Rhea" id="RHEA:14466"/>
    </physiologicalReaction>
</comment>
<dbReference type="GO" id="GO:0046872">
    <property type="term" value="F:metal ion binding"/>
    <property type="evidence" value="ECO:0007669"/>
    <property type="project" value="UniProtKB-KW"/>
</dbReference>
<dbReference type="PANTHER" id="PTHR43344">
    <property type="entry name" value="PHOSPHOSERINE PHOSPHATASE"/>
    <property type="match status" value="1"/>
</dbReference>
<dbReference type="EC" id="3.1.3.15" evidence="3"/>
<dbReference type="AlphaFoldDB" id="A0A222FQM8"/>
<dbReference type="NCBIfam" id="TIGR01490">
    <property type="entry name" value="HAD-SF-IB-hyp1"/>
    <property type="match status" value="1"/>
</dbReference>
<keyword evidence="6" id="KW-0378">Hydrolase</keyword>
<evidence type="ECO:0000256" key="6">
    <source>
        <dbReference type="ARBA" id="ARBA00022801"/>
    </source>
</evidence>
<evidence type="ECO:0000256" key="5">
    <source>
        <dbReference type="ARBA" id="ARBA00022723"/>
    </source>
</evidence>
<gene>
    <name evidence="11" type="ORF">CHH28_03280</name>
</gene>
<comment type="pathway">
    <text evidence="1">Amino-acid biosynthesis; L-histidine biosynthesis; L-histidine from 5-phospho-alpha-D-ribose 1-diphosphate: step 8/9.</text>
</comment>
<dbReference type="PANTHER" id="PTHR43344:SF13">
    <property type="entry name" value="PHOSPHATASE RV3661-RELATED"/>
    <property type="match status" value="1"/>
</dbReference>
<dbReference type="SUPFAM" id="SSF56784">
    <property type="entry name" value="HAD-like"/>
    <property type="match status" value="1"/>
</dbReference>
<organism evidence="11 12">
    <name type="scientific">Bacterioplanes sanyensis</name>
    <dbReference type="NCBI Taxonomy" id="1249553"/>
    <lineage>
        <taxon>Bacteria</taxon>
        <taxon>Pseudomonadati</taxon>
        <taxon>Pseudomonadota</taxon>
        <taxon>Gammaproteobacteria</taxon>
        <taxon>Oceanospirillales</taxon>
        <taxon>Oceanospirillaceae</taxon>
        <taxon>Bacterioplanes</taxon>
    </lineage>
</organism>
<sequence length="218" mass="25125">MALAIFDLDHTLISGDSDHAWGQYLVDRQLVDAEEHQRRNDEFYRQYQAGDLDIHAYLAFALAPLTRYPREQMEAERAQFIQQRIVPLITERSRALIQHHKEQQDQLLIITATNGFVTYPIAAELGIEDIIAPHPEEIDGRYTGRIVGEPSFQQGKVTRLQQWMEDKGCDLAGSFFYSDSHNDLPLLREVSHPVAVDPDDTLRQYAQQHGWDIISLRD</sequence>
<reference evidence="11 12" key="1">
    <citation type="submission" date="2017-07" db="EMBL/GenBank/DDBJ databases">
        <title>Annotated genome sequence of Bacterioplanes sanyensis isolated from Red Sea.</title>
        <authorList>
            <person name="Rehman Z.U."/>
        </authorList>
    </citation>
    <scope>NUCLEOTIDE SEQUENCE [LARGE SCALE GENOMIC DNA]</scope>
    <source>
        <strain evidence="11 12">NV9</strain>
    </source>
</reference>
<evidence type="ECO:0000256" key="3">
    <source>
        <dbReference type="ARBA" id="ARBA00013085"/>
    </source>
</evidence>
<keyword evidence="12" id="KW-1185">Reference proteome</keyword>
<dbReference type="Gene3D" id="3.40.50.1000">
    <property type="entry name" value="HAD superfamily/HAD-like"/>
    <property type="match status" value="1"/>
</dbReference>
<dbReference type="InterPro" id="IPR006385">
    <property type="entry name" value="HAD_hydro_SerB1"/>
</dbReference>